<feature type="binding site" evidence="11">
    <location>
        <position position="135"/>
    </location>
    <ligand>
        <name>ATP</name>
        <dbReference type="ChEBI" id="CHEBI:30616"/>
    </ligand>
</feature>
<sequence length="268" mass="27901">MQEPIAPLRQFTSPAEFVSAVAAVLERVRTKAPRVHCITNSVAENFTANVLLALGAVPSMTLSPVEIGAFVARADALLVNLGTFGRERREATSIAVDTANQGGLPWILDPVFVDRAPPRATYAQDLLFLRPTAMRLNAAEFATLAGAGDQLADLRAYARERDIAIGLSGARDLIADGRRAVTLANGDAMMARITAMGCAASAMVGACLAVEKDAFVATAAALTIVGVAGEMAAETARGPGSFAVAILDALYSIDSDTLAARARVTVTE</sequence>
<comment type="cofactor">
    <cofactor evidence="2 11">
        <name>Mg(2+)</name>
        <dbReference type="ChEBI" id="CHEBI:18420"/>
    </cofactor>
</comment>
<comment type="catalytic activity">
    <reaction evidence="1 11">
        <text>5-(2-hydroxyethyl)-4-methylthiazole + ATP = 4-methyl-5-(2-phosphooxyethyl)-thiazole + ADP + H(+)</text>
        <dbReference type="Rhea" id="RHEA:24212"/>
        <dbReference type="ChEBI" id="CHEBI:15378"/>
        <dbReference type="ChEBI" id="CHEBI:17957"/>
        <dbReference type="ChEBI" id="CHEBI:30616"/>
        <dbReference type="ChEBI" id="CHEBI:58296"/>
        <dbReference type="ChEBI" id="CHEBI:456216"/>
        <dbReference type="EC" id="2.7.1.50"/>
    </reaction>
</comment>
<name>A0A371BBY7_9BRAD</name>
<dbReference type="GO" id="GO:0009228">
    <property type="term" value="P:thiamine biosynthetic process"/>
    <property type="evidence" value="ECO:0007669"/>
    <property type="project" value="UniProtKB-KW"/>
</dbReference>
<gene>
    <name evidence="11" type="primary">thiM</name>
    <name evidence="12" type="ORF">DXH78_11460</name>
</gene>
<evidence type="ECO:0000256" key="5">
    <source>
        <dbReference type="ARBA" id="ARBA00022723"/>
    </source>
</evidence>
<evidence type="ECO:0000256" key="2">
    <source>
        <dbReference type="ARBA" id="ARBA00001946"/>
    </source>
</evidence>
<evidence type="ECO:0000256" key="4">
    <source>
        <dbReference type="ARBA" id="ARBA00022679"/>
    </source>
</evidence>
<dbReference type="GO" id="GO:0004417">
    <property type="term" value="F:hydroxyethylthiazole kinase activity"/>
    <property type="evidence" value="ECO:0007669"/>
    <property type="project" value="UniProtKB-UniRule"/>
</dbReference>
<accession>A0A371BBY7</accession>
<reference evidence="13" key="1">
    <citation type="submission" date="2018-08" db="EMBL/GenBank/DDBJ databases">
        <authorList>
            <person name="Kim S.-J."/>
            <person name="Jung G.-Y."/>
        </authorList>
    </citation>
    <scope>NUCLEOTIDE SEQUENCE [LARGE SCALE GENOMIC DNA]</scope>
    <source>
        <strain evidence="13">GY_H</strain>
    </source>
</reference>
<keyword evidence="6 11" id="KW-0547">Nucleotide-binding</keyword>
<evidence type="ECO:0000256" key="3">
    <source>
        <dbReference type="ARBA" id="ARBA00004868"/>
    </source>
</evidence>
<evidence type="ECO:0000256" key="6">
    <source>
        <dbReference type="ARBA" id="ARBA00022741"/>
    </source>
</evidence>
<dbReference type="RefSeq" id="WP_115517152.1">
    <property type="nucleotide sequence ID" value="NZ_QRGO01000001.1"/>
</dbReference>
<evidence type="ECO:0000313" key="12">
    <source>
        <dbReference type="EMBL" id="RDV05125.1"/>
    </source>
</evidence>
<keyword evidence="7 11" id="KW-0418">Kinase</keyword>
<evidence type="ECO:0000256" key="8">
    <source>
        <dbReference type="ARBA" id="ARBA00022840"/>
    </source>
</evidence>
<evidence type="ECO:0000256" key="11">
    <source>
        <dbReference type="HAMAP-Rule" id="MF_00228"/>
    </source>
</evidence>
<dbReference type="InterPro" id="IPR029056">
    <property type="entry name" value="Ribokinase-like"/>
</dbReference>
<dbReference type="Gene3D" id="3.40.1190.20">
    <property type="match status" value="1"/>
</dbReference>
<dbReference type="OrthoDB" id="8909021at2"/>
<comment type="caution">
    <text evidence="12">The sequence shown here is derived from an EMBL/GenBank/DDBJ whole genome shotgun (WGS) entry which is preliminary data.</text>
</comment>
<comment type="pathway">
    <text evidence="3 11">Cofactor biosynthesis; thiamine diphosphate biosynthesis; 4-methyl-5-(2-phosphoethyl)-thiazole from 5-(2-hydroxyethyl)-4-methylthiazole: step 1/1.</text>
</comment>
<dbReference type="Proteomes" id="UP000263993">
    <property type="component" value="Unassembled WGS sequence"/>
</dbReference>
<keyword evidence="4 11" id="KW-0808">Transferase</keyword>
<evidence type="ECO:0000256" key="7">
    <source>
        <dbReference type="ARBA" id="ARBA00022777"/>
    </source>
</evidence>
<dbReference type="EMBL" id="QRGO01000001">
    <property type="protein sequence ID" value="RDV05125.1"/>
    <property type="molecule type" value="Genomic_DNA"/>
</dbReference>
<feature type="binding site" evidence="11">
    <location>
        <position position="168"/>
    </location>
    <ligand>
        <name>ATP</name>
        <dbReference type="ChEBI" id="CHEBI:30616"/>
    </ligand>
</feature>
<feature type="binding site" evidence="11">
    <location>
        <position position="60"/>
    </location>
    <ligand>
        <name>substrate</name>
    </ligand>
</feature>
<keyword evidence="8 11" id="KW-0067">ATP-binding</keyword>
<comment type="function">
    <text evidence="11">Catalyzes the phosphorylation of the hydroxyl group of 4-methyl-5-beta-hydroxyethylthiazole (THZ).</text>
</comment>
<dbReference type="EC" id="2.7.1.50" evidence="11"/>
<keyword evidence="5 11" id="KW-0479">Metal-binding</keyword>
<dbReference type="HAMAP" id="MF_00228">
    <property type="entry name" value="Thz_kinase"/>
    <property type="match status" value="1"/>
</dbReference>
<dbReference type="InterPro" id="IPR000417">
    <property type="entry name" value="Hyethyz_kinase"/>
</dbReference>
<evidence type="ECO:0000256" key="1">
    <source>
        <dbReference type="ARBA" id="ARBA00001771"/>
    </source>
</evidence>
<dbReference type="GO" id="GO:0000287">
    <property type="term" value="F:magnesium ion binding"/>
    <property type="evidence" value="ECO:0007669"/>
    <property type="project" value="UniProtKB-UniRule"/>
</dbReference>
<keyword evidence="10 11" id="KW-0784">Thiamine biosynthesis</keyword>
<keyword evidence="13" id="KW-1185">Reference proteome</keyword>
<dbReference type="CDD" id="cd01170">
    <property type="entry name" value="THZ_kinase"/>
    <property type="match status" value="1"/>
</dbReference>
<dbReference type="AlphaFoldDB" id="A0A371BBY7"/>
<evidence type="ECO:0000313" key="13">
    <source>
        <dbReference type="Proteomes" id="UP000263993"/>
    </source>
</evidence>
<dbReference type="PIRSF" id="PIRSF000513">
    <property type="entry name" value="Thz_kinase"/>
    <property type="match status" value="1"/>
</dbReference>
<proteinExistence type="inferred from homology"/>
<organism evidence="12 13">
    <name type="scientific">Undibacter mobilis</name>
    <dbReference type="NCBI Taxonomy" id="2292256"/>
    <lineage>
        <taxon>Bacteria</taxon>
        <taxon>Pseudomonadati</taxon>
        <taxon>Pseudomonadota</taxon>
        <taxon>Alphaproteobacteria</taxon>
        <taxon>Hyphomicrobiales</taxon>
        <taxon>Nitrobacteraceae</taxon>
        <taxon>Undibacter</taxon>
    </lineage>
</organism>
<dbReference type="GO" id="GO:0009229">
    <property type="term" value="P:thiamine diphosphate biosynthetic process"/>
    <property type="evidence" value="ECO:0007669"/>
    <property type="project" value="UniProtKB-UniRule"/>
</dbReference>
<feature type="binding site" evidence="11">
    <location>
        <position position="195"/>
    </location>
    <ligand>
        <name>substrate</name>
    </ligand>
</feature>
<comment type="similarity">
    <text evidence="11">Belongs to the Thz kinase family.</text>
</comment>
<evidence type="ECO:0000256" key="9">
    <source>
        <dbReference type="ARBA" id="ARBA00022842"/>
    </source>
</evidence>
<evidence type="ECO:0000256" key="10">
    <source>
        <dbReference type="ARBA" id="ARBA00022977"/>
    </source>
</evidence>
<dbReference type="PRINTS" id="PR01099">
    <property type="entry name" value="HYETHTZKNASE"/>
</dbReference>
<dbReference type="NCBIfam" id="NF006830">
    <property type="entry name" value="PRK09355.1"/>
    <property type="match status" value="1"/>
</dbReference>
<dbReference type="SUPFAM" id="SSF53613">
    <property type="entry name" value="Ribokinase-like"/>
    <property type="match status" value="1"/>
</dbReference>
<protein>
    <recommendedName>
        <fullName evidence="11">Hydroxyethylthiazole kinase</fullName>
        <ecNumber evidence="11">2.7.1.50</ecNumber>
    </recommendedName>
    <alternativeName>
        <fullName evidence="11">4-methyl-5-beta-hydroxyethylthiazole kinase</fullName>
        <shortName evidence="11">TH kinase</shortName>
        <shortName evidence="11">Thz kinase</shortName>
    </alternativeName>
</protein>
<dbReference type="Pfam" id="PF02110">
    <property type="entry name" value="HK"/>
    <property type="match status" value="1"/>
</dbReference>
<dbReference type="GO" id="GO:0005524">
    <property type="term" value="F:ATP binding"/>
    <property type="evidence" value="ECO:0007669"/>
    <property type="project" value="UniProtKB-UniRule"/>
</dbReference>
<keyword evidence="9 11" id="KW-0460">Magnesium</keyword>
<dbReference type="UniPathway" id="UPA00060">
    <property type="reaction ID" value="UER00139"/>
</dbReference>